<dbReference type="RefSeq" id="WP_053434730.1">
    <property type="nucleotide sequence ID" value="NZ_LGUF01000007.1"/>
</dbReference>
<reference evidence="2" key="1">
    <citation type="submission" date="2015-07" db="EMBL/GenBank/DDBJ databases">
        <title>Fjat-10036 dsm4.</title>
        <authorList>
            <person name="Liu B."/>
            <person name="Wang J."/>
            <person name="Zhu Y."/>
            <person name="Liu G."/>
            <person name="Chen Q."/>
            <person name="Chen Z."/>
            <person name="Lan J."/>
            <person name="Che J."/>
            <person name="Ge C."/>
            <person name="Shi H."/>
            <person name="Pan Z."/>
            <person name="Liu X."/>
        </authorList>
    </citation>
    <scope>NUCLEOTIDE SEQUENCE [LARGE SCALE GENOMIC DNA]</scope>
    <source>
        <strain evidence="2">DSM 4</strain>
    </source>
</reference>
<dbReference type="Proteomes" id="UP000037109">
    <property type="component" value="Unassembled WGS sequence"/>
</dbReference>
<evidence type="ECO:0000313" key="2">
    <source>
        <dbReference type="Proteomes" id="UP000037109"/>
    </source>
</evidence>
<keyword evidence="2" id="KW-1185">Reference proteome</keyword>
<organism evidence="1 2">
    <name type="scientific">Sporosarcina globispora</name>
    <name type="common">Bacillus globisporus</name>
    <dbReference type="NCBI Taxonomy" id="1459"/>
    <lineage>
        <taxon>Bacteria</taxon>
        <taxon>Bacillati</taxon>
        <taxon>Bacillota</taxon>
        <taxon>Bacilli</taxon>
        <taxon>Bacillales</taxon>
        <taxon>Caryophanaceae</taxon>
        <taxon>Sporosarcina</taxon>
    </lineage>
</organism>
<dbReference type="AlphaFoldDB" id="A0A0M0GCW9"/>
<dbReference type="EMBL" id="LGUF01000007">
    <property type="protein sequence ID" value="KON87382.1"/>
    <property type="molecule type" value="Genomic_DNA"/>
</dbReference>
<proteinExistence type="predicted"/>
<evidence type="ECO:0000313" key="1">
    <source>
        <dbReference type="EMBL" id="KON87382.1"/>
    </source>
</evidence>
<protein>
    <submittedName>
        <fullName evidence="1">Uncharacterized protein</fullName>
    </submittedName>
</protein>
<sequence length="65" mass="7681">MAADYLTHINDEDLIKLYEEIGERRSCGDFNQRDEDILVVSAMSKRKLIHLSKFNRGLPKSEKWR</sequence>
<name>A0A0M0GCW9_SPOGL</name>
<dbReference type="STRING" id="1459.AF332_11465"/>
<gene>
    <name evidence="1" type="ORF">AF332_11465</name>
</gene>
<accession>A0A0M0GCW9</accession>
<comment type="caution">
    <text evidence="1">The sequence shown here is derived from an EMBL/GenBank/DDBJ whole genome shotgun (WGS) entry which is preliminary data.</text>
</comment>
<dbReference type="PATRIC" id="fig|1459.3.peg.2457"/>